<reference evidence="1 3" key="2">
    <citation type="journal article" date="2013" name="Nature">
        <title>Insights into bilaterian evolution from three spiralian genomes.</title>
        <authorList>
            <person name="Simakov O."/>
            <person name="Marletaz F."/>
            <person name="Cho S.J."/>
            <person name="Edsinger-Gonzales E."/>
            <person name="Havlak P."/>
            <person name="Hellsten U."/>
            <person name="Kuo D.H."/>
            <person name="Larsson T."/>
            <person name="Lv J."/>
            <person name="Arendt D."/>
            <person name="Savage R."/>
            <person name="Osoegawa K."/>
            <person name="de Jong P."/>
            <person name="Grimwood J."/>
            <person name="Chapman J.A."/>
            <person name="Shapiro H."/>
            <person name="Aerts A."/>
            <person name="Otillar R.P."/>
            <person name="Terry A.Y."/>
            <person name="Boore J.L."/>
            <person name="Grigoriev I.V."/>
            <person name="Lindberg D.R."/>
            <person name="Seaver E.C."/>
            <person name="Weisblat D.A."/>
            <person name="Putnam N.H."/>
            <person name="Rokhsar D.S."/>
        </authorList>
    </citation>
    <scope>NUCLEOTIDE SEQUENCE</scope>
</reference>
<dbReference type="EMBL" id="AMQM01007079">
    <property type="status" value="NOT_ANNOTATED_CDS"/>
    <property type="molecule type" value="Genomic_DNA"/>
</dbReference>
<dbReference type="KEGG" id="hro:HELRODRAFT_180054"/>
<gene>
    <name evidence="2" type="primary">20207547</name>
    <name evidence="1" type="ORF">HELRODRAFT_180054</name>
</gene>
<dbReference type="GeneID" id="20207547"/>
<dbReference type="CTD" id="20207547"/>
<evidence type="ECO:0000313" key="2">
    <source>
        <dbReference type="EnsemblMetazoa" id="HelroP180054"/>
    </source>
</evidence>
<accession>T1FFE8</accession>
<dbReference type="Proteomes" id="UP000015101">
    <property type="component" value="Unassembled WGS sequence"/>
</dbReference>
<reference evidence="3" key="1">
    <citation type="submission" date="2012-12" db="EMBL/GenBank/DDBJ databases">
        <authorList>
            <person name="Hellsten U."/>
            <person name="Grimwood J."/>
            <person name="Chapman J.A."/>
            <person name="Shapiro H."/>
            <person name="Aerts A."/>
            <person name="Otillar R.P."/>
            <person name="Terry A.Y."/>
            <person name="Boore J.L."/>
            <person name="Simakov O."/>
            <person name="Marletaz F."/>
            <person name="Cho S.-J."/>
            <person name="Edsinger-Gonzales E."/>
            <person name="Havlak P."/>
            <person name="Kuo D.-H."/>
            <person name="Larsson T."/>
            <person name="Lv J."/>
            <person name="Arendt D."/>
            <person name="Savage R."/>
            <person name="Osoegawa K."/>
            <person name="de Jong P."/>
            <person name="Lindberg D.R."/>
            <person name="Seaver E.C."/>
            <person name="Weisblat D.A."/>
            <person name="Putnam N.H."/>
            <person name="Grigoriev I.V."/>
            <person name="Rokhsar D.S."/>
        </authorList>
    </citation>
    <scope>NUCLEOTIDE SEQUENCE</scope>
</reference>
<dbReference type="RefSeq" id="XP_009027092.1">
    <property type="nucleotide sequence ID" value="XM_009028844.1"/>
</dbReference>
<sequence length="130" mass="14384">MQAKLRHNQHAYAQYNTTTWNTSQLEIKHHSTNLYCRPGRIIASCAKFSTMHENLRLPTKRAAMASLGLVSPGAVTHGVTPLMTPHRHTAFLAKFINTNNDILVSPPVRVSPGAVRTPRTPLVTPLPLPM</sequence>
<evidence type="ECO:0000313" key="1">
    <source>
        <dbReference type="EMBL" id="ESN94725.1"/>
    </source>
</evidence>
<dbReference type="AlphaFoldDB" id="T1FFE8"/>
<protein>
    <submittedName>
        <fullName evidence="1 2">Uncharacterized protein</fullName>
    </submittedName>
</protein>
<dbReference type="EnsemblMetazoa" id="HelroT180054">
    <property type="protein sequence ID" value="HelroP180054"/>
    <property type="gene ID" value="HelroG180054"/>
</dbReference>
<proteinExistence type="predicted"/>
<organism evidence="2 3">
    <name type="scientific">Helobdella robusta</name>
    <name type="common">Californian leech</name>
    <dbReference type="NCBI Taxonomy" id="6412"/>
    <lineage>
        <taxon>Eukaryota</taxon>
        <taxon>Metazoa</taxon>
        <taxon>Spiralia</taxon>
        <taxon>Lophotrochozoa</taxon>
        <taxon>Annelida</taxon>
        <taxon>Clitellata</taxon>
        <taxon>Hirudinea</taxon>
        <taxon>Rhynchobdellida</taxon>
        <taxon>Glossiphoniidae</taxon>
        <taxon>Helobdella</taxon>
    </lineage>
</organism>
<dbReference type="EMBL" id="KB097563">
    <property type="protein sequence ID" value="ESN94725.1"/>
    <property type="molecule type" value="Genomic_DNA"/>
</dbReference>
<dbReference type="HOGENOM" id="CLU_1940395_0_0_1"/>
<name>T1FFE8_HELRO</name>
<evidence type="ECO:0000313" key="3">
    <source>
        <dbReference type="Proteomes" id="UP000015101"/>
    </source>
</evidence>
<dbReference type="InParanoid" id="T1FFE8"/>
<reference evidence="2" key="3">
    <citation type="submission" date="2015-06" db="UniProtKB">
        <authorList>
            <consortium name="EnsemblMetazoa"/>
        </authorList>
    </citation>
    <scope>IDENTIFICATION</scope>
</reference>
<keyword evidence="3" id="KW-1185">Reference proteome</keyword>